<accession>A0A1H9X2A6</accession>
<dbReference type="RefSeq" id="WP_143073648.1">
    <property type="nucleotide sequence ID" value="NZ_FOGI01000012.1"/>
</dbReference>
<dbReference type="EMBL" id="FOGI01000012">
    <property type="protein sequence ID" value="SES40270.1"/>
    <property type="molecule type" value="Genomic_DNA"/>
</dbReference>
<keyword evidence="2" id="KW-1185">Reference proteome</keyword>
<proteinExistence type="predicted"/>
<dbReference type="InterPro" id="IPR012349">
    <property type="entry name" value="Split_barrel_FMN-bd"/>
</dbReference>
<organism evidence="1 2">
    <name type="scientific">Actinokineospora terrae</name>
    <dbReference type="NCBI Taxonomy" id="155974"/>
    <lineage>
        <taxon>Bacteria</taxon>
        <taxon>Bacillati</taxon>
        <taxon>Actinomycetota</taxon>
        <taxon>Actinomycetes</taxon>
        <taxon>Pseudonocardiales</taxon>
        <taxon>Pseudonocardiaceae</taxon>
        <taxon>Actinokineospora</taxon>
    </lineage>
</organism>
<reference evidence="2" key="1">
    <citation type="submission" date="2016-10" db="EMBL/GenBank/DDBJ databases">
        <authorList>
            <person name="Varghese N."/>
            <person name="Submissions S."/>
        </authorList>
    </citation>
    <scope>NUCLEOTIDE SEQUENCE [LARGE SCALE GENOMIC DNA]</scope>
    <source>
        <strain evidence="2">DSM 44260</strain>
    </source>
</reference>
<dbReference type="Proteomes" id="UP000199051">
    <property type="component" value="Unassembled WGS sequence"/>
</dbReference>
<evidence type="ECO:0000313" key="1">
    <source>
        <dbReference type="EMBL" id="SES40270.1"/>
    </source>
</evidence>
<name>A0A1H9X2A6_9PSEU</name>
<evidence type="ECO:0008006" key="3">
    <source>
        <dbReference type="Google" id="ProtNLM"/>
    </source>
</evidence>
<evidence type="ECO:0000313" key="2">
    <source>
        <dbReference type="Proteomes" id="UP000199051"/>
    </source>
</evidence>
<dbReference type="AlphaFoldDB" id="A0A1H9X2A6"/>
<protein>
    <recommendedName>
        <fullName evidence="3">Deazaflavin-dependent oxidoreductase, nitroreductase family</fullName>
    </recommendedName>
</protein>
<gene>
    <name evidence="1" type="ORF">SAMN04487818_112178</name>
</gene>
<dbReference type="Gene3D" id="2.30.110.10">
    <property type="entry name" value="Electron Transport, Fmn-binding Protein, Chain A"/>
    <property type="match status" value="1"/>
</dbReference>
<sequence>MSTRSVRRLRARYAGGRANATARRYTRSWAAVFAAGLAPRRWVTLEVAGRRTGRITRFPLGTVDRLGRWYLVSMLGGRCHWPRNARAARGEVALHRGCLVPCRLVEVSTARFG</sequence>